<evidence type="ECO:0000256" key="2">
    <source>
        <dbReference type="ARBA" id="ARBA00022676"/>
    </source>
</evidence>
<dbReference type="PANTHER" id="PTHR43867">
    <property type="entry name" value="CELLULOSE SYNTHASE CATALYTIC SUBUNIT A [UDP-FORMING]"/>
    <property type="match status" value="1"/>
</dbReference>
<keyword evidence="9" id="KW-1185">Reference proteome</keyword>
<keyword evidence="3" id="KW-0808">Transferase</keyword>
<evidence type="ECO:0000256" key="1">
    <source>
        <dbReference type="ARBA" id="ARBA00004141"/>
    </source>
</evidence>
<accession>A0AAV9MXI0</accession>
<dbReference type="AlphaFoldDB" id="A0AAV9MXI0"/>
<evidence type="ECO:0000256" key="4">
    <source>
        <dbReference type="ARBA" id="ARBA00022692"/>
    </source>
</evidence>
<dbReference type="Proteomes" id="UP001358417">
    <property type="component" value="Unassembled WGS sequence"/>
</dbReference>
<keyword evidence="4 7" id="KW-0812">Transmembrane</keyword>
<feature type="transmembrane region" description="Helical" evidence="7">
    <location>
        <begin position="636"/>
        <end position="655"/>
    </location>
</feature>
<dbReference type="RefSeq" id="XP_064701583.1">
    <property type="nucleotide sequence ID" value="XM_064852309.1"/>
</dbReference>
<feature type="transmembrane region" description="Helical" evidence="7">
    <location>
        <begin position="83"/>
        <end position="99"/>
    </location>
</feature>
<evidence type="ECO:0000256" key="5">
    <source>
        <dbReference type="ARBA" id="ARBA00022989"/>
    </source>
</evidence>
<comment type="caution">
    <text evidence="8">The sequence shown here is derived from an EMBL/GenBank/DDBJ whole genome shotgun (WGS) entry which is preliminary data.</text>
</comment>
<dbReference type="Gene3D" id="3.90.550.10">
    <property type="entry name" value="Spore Coat Polysaccharide Biosynthesis Protein SpsA, Chain A"/>
    <property type="match status" value="1"/>
</dbReference>
<feature type="transmembrane region" description="Helical" evidence="7">
    <location>
        <begin position="540"/>
        <end position="556"/>
    </location>
</feature>
<proteinExistence type="predicted"/>
<dbReference type="GO" id="GO:0016757">
    <property type="term" value="F:glycosyltransferase activity"/>
    <property type="evidence" value="ECO:0007669"/>
    <property type="project" value="UniProtKB-KW"/>
</dbReference>
<sequence>MAAYQPESTLSLTAAGKKVIANAVPISTTMTEAVFEVDVLERVKPPPASKWGQYLAVISFANLLLFILGLWLNIFAAQAQGQGLRVLLVPFVFALSQIFEHSSAITEALWHYCIFLNKKIVACPVLRLRGNHVPPVVMIIVTCGEPLDIILDTIKAALDVDYPKDKLRLIVADDGNDVNLRNHVSQLQHSGNTHLSYTYRVVGKGYKAGNLNECLKKFVPALNFKFEWICVLDADMMPEPHILRALIPHTVNRDEVGMVTTGQHFYNIPANDPLYQSNITGPHAEDGARDSCGAAWCPGSGFIMRFKAWCDIGGFPEYAITEDLFTSWHLHGRGWKTMLVHEVLQWGLQPDCFVVHMKQRRRWWTGHISRAITTNLSLSDERLEGANFVQRYAMFQHCMRPFFNTVFKVISLVLIIVCVATGEKVLATPSKYHVLPIFLSLVIRSGISRYNEVKDLPDLDRVWNMRRRHATNTWLGLHFAVDTVKAVLPTLLKGKVHIKPLGFEVSGVEEKKQDSAHERNKDQRGWWFQRVILMHQKERILYHPLMAIAVTAIIIHQCLKLNMHSNNFWHDLTLSVGFPGLGLIELLPLEFTPVLYAMFPPSMPSRRELMTWVEKKEMWLPKAEAKKMVWTASTSVWLEIPHLIAFFWLMFVMYIQPWQLV</sequence>
<evidence type="ECO:0000256" key="3">
    <source>
        <dbReference type="ARBA" id="ARBA00022679"/>
    </source>
</evidence>
<evidence type="ECO:0000256" key="6">
    <source>
        <dbReference type="ARBA" id="ARBA00023136"/>
    </source>
</evidence>
<dbReference type="InterPro" id="IPR050321">
    <property type="entry name" value="Glycosyltr_2/OpgH_subfam"/>
</dbReference>
<evidence type="ECO:0000313" key="9">
    <source>
        <dbReference type="Proteomes" id="UP001358417"/>
    </source>
</evidence>
<dbReference type="GO" id="GO:0016020">
    <property type="term" value="C:membrane"/>
    <property type="evidence" value="ECO:0007669"/>
    <property type="project" value="UniProtKB-SubCell"/>
</dbReference>
<reference evidence="8 9" key="1">
    <citation type="submission" date="2023-08" db="EMBL/GenBank/DDBJ databases">
        <title>Black Yeasts Isolated from many extreme environments.</title>
        <authorList>
            <person name="Coleine C."/>
            <person name="Stajich J.E."/>
            <person name="Selbmann L."/>
        </authorList>
    </citation>
    <scope>NUCLEOTIDE SEQUENCE [LARGE SCALE GENOMIC DNA]</scope>
    <source>
        <strain evidence="8 9">CCFEE 5792</strain>
    </source>
</reference>
<name>A0AAV9MXI0_9EURO</name>
<gene>
    <name evidence="8" type="ORF">LTR84_008764</name>
</gene>
<feature type="transmembrane region" description="Helical" evidence="7">
    <location>
        <begin position="576"/>
        <end position="599"/>
    </location>
</feature>
<evidence type="ECO:0000256" key="7">
    <source>
        <dbReference type="SAM" id="Phobius"/>
    </source>
</evidence>
<dbReference type="SUPFAM" id="SSF53448">
    <property type="entry name" value="Nucleotide-diphospho-sugar transferases"/>
    <property type="match status" value="1"/>
</dbReference>
<feature type="transmembrane region" description="Helical" evidence="7">
    <location>
        <begin position="54"/>
        <end position="76"/>
    </location>
</feature>
<organism evidence="8 9">
    <name type="scientific">Exophiala bonariae</name>
    <dbReference type="NCBI Taxonomy" id="1690606"/>
    <lineage>
        <taxon>Eukaryota</taxon>
        <taxon>Fungi</taxon>
        <taxon>Dikarya</taxon>
        <taxon>Ascomycota</taxon>
        <taxon>Pezizomycotina</taxon>
        <taxon>Eurotiomycetes</taxon>
        <taxon>Chaetothyriomycetidae</taxon>
        <taxon>Chaetothyriales</taxon>
        <taxon>Herpotrichiellaceae</taxon>
        <taxon>Exophiala</taxon>
    </lineage>
</organism>
<evidence type="ECO:0000313" key="8">
    <source>
        <dbReference type="EMBL" id="KAK5045978.1"/>
    </source>
</evidence>
<dbReference type="Pfam" id="PF13641">
    <property type="entry name" value="Glyco_tranf_2_3"/>
    <property type="match status" value="1"/>
</dbReference>
<evidence type="ECO:0008006" key="10">
    <source>
        <dbReference type="Google" id="ProtNLM"/>
    </source>
</evidence>
<dbReference type="PANTHER" id="PTHR43867:SF2">
    <property type="entry name" value="CELLULOSE SYNTHASE CATALYTIC SUBUNIT A [UDP-FORMING]"/>
    <property type="match status" value="1"/>
</dbReference>
<keyword evidence="5 7" id="KW-1133">Transmembrane helix</keyword>
<dbReference type="CDD" id="cd06421">
    <property type="entry name" value="CESA_CelA_like"/>
    <property type="match status" value="1"/>
</dbReference>
<comment type="subcellular location">
    <subcellularLocation>
        <location evidence="1">Membrane</location>
        <topology evidence="1">Multi-pass membrane protein</topology>
    </subcellularLocation>
</comment>
<dbReference type="GeneID" id="89976927"/>
<dbReference type="InterPro" id="IPR029044">
    <property type="entry name" value="Nucleotide-diphossugar_trans"/>
</dbReference>
<keyword evidence="2" id="KW-0328">Glycosyltransferase</keyword>
<keyword evidence="6 7" id="KW-0472">Membrane</keyword>
<feature type="transmembrane region" description="Helical" evidence="7">
    <location>
        <begin position="402"/>
        <end position="422"/>
    </location>
</feature>
<dbReference type="EMBL" id="JAVRRD010000033">
    <property type="protein sequence ID" value="KAK5045978.1"/>
    <property type="molecule type" value="Genomic_DNA"/>
</dbReference>
<protein>
    <recommendedName>
        <fullName evidence="10">Glycosyltransferase 2-like domain-containing protein</fullName>
    </recommendedName>
</protein>